<dbReference type="Proteomes" id="UP000092401">
    <property type="component" value="Unassembled WGS sequence"/>
</dbReference>
<accession>A0A150IQD7</accession>
<evidence type="ECO:0000313" key="2">
    <source>
        <dbReference type="EMBL" id="KYC47170.1"/>
    </source>
</evidence>
<name>A0A150IKC9_9EURY</name>
<reference evidence="4 5" key="1">
    <citation type="journal article" date="2016" name="ISME J.">
        <title>Chasing the elusive Euryarchaeota class WSA2: genomes reveal a uniquely fastidious methyl-reducing methanogen.</title>
        <authorList>
            <person name="Nobu M.K."/>
            <person name="Narihiro T."/>
            <person name="Kuroda K."/>
            <person name="Mei R."/>
            <person name="Liu W.T."/>
        </authorList>
    </citation>
    <scope>NUCLEOTIDE SEQUENCE [LARGE SCALE GENOMIC DNA]</scope>
    <source>
        <strain evidence="1">B03fssc0709_Meth_Bin005</strain>
        <strain evidence="2">B15fssc0709_Meth_Bin003</strain>
        <strain evidence="3">BMIXfssc0709_Meth_Bin006</strain>
    </source>
</reference>
<evidence type="ECO:0000313" key="1">
    <source>
        <dbReference type="EMBL" id="KYC45124.1"/>
    </source>
</evidence>
<accession>A0A150IY79</accession>
<evidence type="ECO:0000313" key="3">
    <source>
        <dbReference type="EMBL" id="KYC49960.1"/>
    </source>
</evidence>
<dbReference type="Proteomes" id="UP000092403">
    <property type="component" value="Unassembled WGS sequence"/>
</dbReference>
<comment type="caution">
    <text evidence="1">The sequence shown here is derived from an EMBL/GenBank/DDBJ whole genome shotgun (WGS) entry which is preliminary data.</text>
</comment>
<protein>
    <submittedName>
        <fullName evidence="1">Uncharacterized protein</fullName>
    </submittedName>
</protein>
<dbReference type="AlphaFoldDB" id="A0A150IKC9"/>
<organism evidence="1 5">
    <name type="scientific">Candidatus Methanofastidiosum methylothiophilum</name>
    <dbReference type="NCBI Taxonomy" id="1705564"/>
    <lineage>
        <taxon>Archaea</taxon>
        <taxon>Methanobacteriati</taxon>
        <taxon>Methanobacteriota</taxon>
        <taxon>Stenosarchaea group</taxon>
        <taxon>Candidatus Methanofastidiosia</taxon>
        <taxon>Candidatus Methanofastidiosales</taxon>
        <taxon>Candidatus Methanofastidiosaceae</taxon>
        <taxon>Candidatus Methanofastidiosum</taxon>
    </lineage>
</organism>
<dbReference type="EMBL" id="LNJC01000022">
    <property type="protein sequence ID" value="KYC49960.1"/>
    <property type="molecule type" value="Genomic_DNA"/>
</dbReference>
<evidence type="ECO:0000313" key="4">
    <source>
        <dbReference type="Proteomes" id="UP000091929"/>
    </source>
</evidence>
<proteinExistence type="predicted"/>
<dbReference type="Proteomes" id="UP000091929">
    <property type="component" value="Unassembled WGS sequence"/>
</dbReference>
<dbReference type="EMBL" id="LNGF01000031">
    <property type="protein sequence ID" value="KYC47170.1"/>
    <property type="molecule type" value="Genomic_DNA"/>
</dbReference>
<gene>
    <name evidence="1" type="ORF">APG10_01135</name>
    <name evidence="2" type="ORF">APG11_01379</name>
    <name evidence="3" type="ORF">APG12_01134</name>
</gene>
<evidence type="ECO:0000313" key="5">
    <source>
        <dbReference type="Proteomes" id="UP000092401"/>
    </source>
</evidence>
<sequence length="116" mass="13459">MEKVKLRLKLLVSYLENEDIKKARESYLQIAEHLGDTEFNKGYSKAINGIVTSMEKKDRDSIIFRIVSKEIDKRDLKKLLLESTKRASDAFRTEEEKGFETAWVDVLSIYVERAGT</sequence>
<dbReference type="EMBL" id="LNGE01000029">
    <property type="protein sequence ID" value="KYC45124.1"/>
    <property type="molecule type" value="Genomic_DNA"/>
</dbReference>
<accession>A0A150IKC9</accession>